<proteinExistence type="predicted"/>
<protein>
    <recommendedName>
        <fullName evidence="1">diguanylate cyclase</fullName>
        <ecNumber evidence="1">2.7.7.65</ecNumber>
    </recommendedName>
</protein>
<dbReference type="InterPro" id="IPR043128">
    <property type="entry name" value="Rev_trsase/Diguanyl_cyclase"/>
</dbReference>
<dbReference type="InterPro" id="IPR050469">
    <property type="entry name" value="Diguanylate_Cyclase"/>
</dbReference>
<dbReference type="NCBIfam" id="TIGR00254">
    <property type="entry name" value="GGDEF"/>
    <property type="match status" value="1"/>
</dbReference>
<dbReference type="InterPro" id="IPR000160">
    <property type="entry name" value="GGDEF_dom"/>
</dbReference>
<dbReference type="InterPro" id="IPR011123">
    <property type="entry name" value="Y_Y_Y"/>
</dbReference>
<evidence type="ECO:0000256" key="3">
    <source>
        <dbReference type="SAM" id="Phobius"/>
    </source>
</evidence>
<evidence type="ECO:0000256" key="1">
    <source>
        <dbReference type="ARBA" id="ARBA00012528"/>
    </source>
</evidence>
<dbReference type="Pfam" id="PF07495">
    <property type="entry name" value="Y_Y_Y"/>
    <property type="match status" value="1"/>
</dbReference>
<feature type="chain" id="PRO_5047054907" description="diguanylate cyclase" evidence="4">
    <location>
        <begin position="34"/>
        <end position="967"/>
    </location>
</feature>
<comment type="caution">
    <text evidence="6">The sequence shown here is derived from an EMBL/GenBank/DDBJ whole genome shotgun (WGS) entry which is preliminary data.</text>
</comment>
<feature type="domain" description="GGDEF" evidence="5">
    <location>
        <begin position="834"/>
        <end position="965"/>
    </location>
</feature>
<dbReference type="EMBL" id="JAEINI020000005">
    <property type="protein sequence ID" value="MCB5226989.1"/>
    <property type="molecule type" value="Genomic_DNA"/>
</dbReference>
<dbReference type="EC" id="2.7.7.65" evidence="1"/>
<dbReference type="Gene3D" id="3.30.70.270">
    <property type="match status" value="1"/>
</dbReference>
<dbReference type="Pfam" id="PF00990">
    <property type="entry name" value="GGDEF"/>
    <property type="match status" value="1"/>
</dbReference>
<dbReference type="InterPro" id="IPR011110">
    <property type="entry name" value="Reg_prop"/>
</dbReference>
<dbReference type="RefSeq" id="WP_226751053.1">
    <property type="nucleotide sequence ID" value="NZ_JAEINI020000005.1"/>
</dbReference>
<dbReference type="Proteomes" id="UP000633814">
    <property type="component" value="Unassembled WGS sequence"/>
</dbReference>
<dbReference type="Gene3D" id="2.60.40.10">
    <property type="entry name" value="Immunoglobulins"/>
    <property type="match status" value="1"/>
</dbReference>
<keyword evidence="3" id="KW-0472">Membrane</keyword>
<gene>
    <name evidence="6" type="ORF">JAO78_009200</name>
</gene>
<dbReference type="InterPro" id="IPR013783">
    <property type="entry name" value="Ig-like_fold"/>
</dbReference>
<feature type="signal peptide" evidence="4">
    <location>
        <begin position="1"/>
        <end position="33"/>
    </location>
</feature>
<reference evidence="6 7" key="1">
    <citation type="submission" date="2021-10" db="EMBL/GenBank/DDBJ databases">
        <title>Alishewanella koreense sp. nov. isolated from seawater of southwestern coast in South Korea and the proposal for the reclassification of Rheinheimera perlucida and Rheinheimera tuosuensis as Arsukibacterium perlucida and Arsukibacterium tuosuensis.</title>
        <authorList>
            <person name="Kim K.H."/>
            <person name="Ruan W."/>
            <person name="Kim K.R."/>
            <person name="Baek J.H."/>
            <person name="Jeon C.O."/>
        </authorList>
    </citation>
    <scope>NUCLEOTIDE SEQUENCE [LARGE SCALE GENOMIC DNA]</scope>
    <source>
        <strain evidence="6 7">16-MA</strain>
    </source>
</reference>
<dbReference type="SUPFAM" id="SSF63829">
    <property type="entry name" value="Calcium-dependent phosphotriesterase"/>
    <property type="match status" value="3"/>
</dbReference>
<comment type="catalytic activity">
    <reaction evidence="2">
        <text>2 GTP = 3',3'-c-di-GMP + 2 diphosphate</text>
        <dbReference type="Rhea" id="RHEA:24898"/>
        <dbReference type="ChEBI" id="CHEBI:33019"/>
        <dbReference type="ChEBI" id="CHEBI:37565"/>
        <dbReference type="ChEBI" id="CHEBI:58805"/>
        <dbReference type="EC" id="2.7.7.65"/>
    </reaction>
</comment>
<dbReference type="PANTHER" id="PTHR45138">
    <property type="entry name" value="REGULATORY COMPONENTS OF SENSORY TRANSDUCTION SYSTEM"/>
    <property type="match status" value="1"/>
</dbReference>
<dbReference type="CDD" id="cd01949">
    <property type="entry name" value="GGDEF"/>
    <property type="match status" value="1"/>
</dbReference>
<dbReference type="Pfam" id="PF07494">
    <property type="entry name" value="Reg_prop"/>
    <property type="match status" value="4"/>
</dbReference>
<accession>A0ABS8C3S9</accession>
<evidence type="ECO:0000313" key="7">
    <source>
        <dbReference type="Proteomes" id="UP000633814"/>
    </source>
</evidence>
<organism evidence="6 7">
    <name type="scientific">Alishewanella maricola</name>
    <dbReference type="NCBI Taxonomy" id="2795740"/>
    <lineage>
        <taxon>Bacteria</taxon>
        <taxon>Pseudomonadati</taxon>
        <taxon>Pseudomonadota</taxon>
        <taxon>Gammaproteobacteria</taxon>
        <taxon>Alteromonadales</taxon>
        <taxon>Alteromonadaceae</taxon>
        <taxon>Alishewanella</taxon>
    </lineage>
</organism>
<keyword evidence="6" id="KW-0548">Nucleotidyltransferase</keyword>
<keyword evidence="3" id="KW-0812">Transmembrane</keyword>
<keyword evidence="7" id="KW-1185">Reference proteome</keyword>
<evidence type="ECO:0000313" key="6">
    <source>
        <dbReference type="EMBL" id="MCB5226989.1"/>
    </source>
</evidence>
<name>A0ABS8C3S9_9ALTE</name>
<dbReference type="PANTHER" id="PTHR45138:SF9">
    <property type="entry name" value="DIGUANYLATE CYCLASE DGCM-RELATED"/>
    <property type="match status" value="1"/>
</dbReference>
<dbReference type="GO" id="GO:0052621">
    <property type="term" value="F:diguanylate cyclase activity"/>
    <property type="evidence" value="ECO:0007669"/>
    <property type="project" value="UniProtKB-EC"/>
</dbReference>
<dbReference type="SMART" id="SM00267">
    <property type="entry name" value="GGDEF"/>
    <property type="match status" value="1"/>
</dbReference>
<evidence type="ECO:0000259" key="5">
    <source>
        <dbReference type="PROSITE" id="PS50887"/>
    </source>
</evidence>
<dbReference type="Gene3D" id="2.130.10.10">
    <property type="entry name" value="YVTN repeat-like/Quinoprotein amine dehydrogenase"/>
    <property type="match status" value="3"/>
</dbReference>
<dbReference type="InterPro" id="IPR029787">
    <property type="entry name" value="Nucleotide_cyclase"/>
</dbReference>
<feature type="transmembrane region" description="Helical" evidence="3">
    <location>
        <begin position="757"/>
        <end position="775"/>
    </location>
</feature>
<sequence>MLLSGLCRHRRHVYHFFCFLLCTVFFNTAAASAAKHIPSLDNYFKETLNTRSGLPHNTINAITQTPDGYMWFGTWEGVARYNGREFRIFDRNPQTGLPDVGVRTFHLDKHNVLWIGGARGGLVKVQDGQWQAFPPFGELINRLFMDNQDRLWVATEGQGLYMQDATGKRTHFTLDDGLPSLQIHSLQQDANGLLWVGTANGLVYLDAQLQIQPVAADEFNGVPIFALELNHQAALLVGTERGLYLAQPSQSKPLTLLDNVPVSAILQENSDILWIGTIDRGLLRLHNGITESLDMRQGLPNNRILALLKDKEGNLWVGTNGGIFRLRDAPFNTMTTEVGLAGNYTRALLSHSNGCMYVGSSRGLTRICNGAFSIIDLTAVSVGQSVLSLAEGPDQTVLVGTYADGLIELQYDQIRRHYDTGNGLPANEVRAILPLGNGQMWVGTSNGVSLIKDDGILSLGVADGLPSSFVVSLFQTPDQRIFIGTGNGVAVYENEQLRTLNIAAYDDAHYAFGMTYDAPVNILWITTDRGLMAYHLASNDIQIIGRAQGMPFDKIFELVQDQQGSFWISSNRGILRLNRSHALALLAGKRSSLSVELYGESDGMISSQANGGSAKAGALHHDGSVWFATSMGVTRVQPERLQQFAEIAPPVVIEKVHVDGQALPLGSPVNLIAGSNRLEISYAGLGFVMSGRIQYRTKLVGFDRDWVARGTAITAEYTNLPPGEYRFLVSASYPDGEWSKQEAVYTFTLLPHLWQRWWFKFAIILLLTTLSIIAVRWRMSSLRHTEQRLRKLVAEQTTELQLLARQDALTGLANRRAFDEELQHEYQRAQRNNTTLCLALIDVDHFKRVNDQLSHAVGDEVLKRLAEVLKQQCRTVDMLARWGGEEFVVLLPDTSLQDASEVCERLRHKVEKLNFTDLAADLHITISIGLTTNNKLELPQLLVSADKALYNAKKLGRNRLALADNTR</sequence>
<dbReference type="SUPFAM" id="SSF55073">
    <property type="entry name" value="Nucleotide cyclase"/>
    <property type="match status" value="1"/>
</dbReference>
<evidence type="ECO:0000256" key="2">
    <source>
        <dbReference type="ARBA" id="ARBA00034247"/>
    </source>
</evidence>
<dbReference type="PROSITE" id="PS50887">
    <property type="entry name" value="GGDEF"/>
    <property type="match status" value="1"/>
</dbReference>
<keyword evidence="3" id="KW-1133">Transmembrane helix</keyword>
<keyword evidence="4" id="KW-0732">Signal</keyword>
<evidence type="ECO:0000256" key="4">
    <source>
        <dbReference type="SAM" id="SignalP"/>
    </source>
</evidence>
<dbReference type="InterPro" id="IPR015943">
    <property type="entry name" value="WD40/YVTN_repeat-like_dom_sf"/>
</dbReference>
<keyword evidence="6" id="KW-0808">Transferase</keyword>